<keyword evidence="3" id="KW-1185">Reference proteome</keyword>
<comment type="caution">
    <text evidence="2">The sequence shown here is derived from an EMBL/GenBank/DDBJ whole genome shotgun (WGS) entry which is preliminary data.</text>
</comment>
<name>A0ABD3FDF6_9STRA</name>
<reference evidence="2 3" key="1">
    <citation type="submission" date="2024-09" db="EMBL/GenBank/DDBJ databases">
        <title>Genome sequencing and assembly of Phytophthora oleae, isolate VK10A, causative agent of rot of olive drupes.</title>
        <authorList>
            <person name="Conti Taguali S."/>
            <person name="Riolo M."/>
            <person name="La Spada F."/>
            <person name="Cacciola S.O."/>
            <person name="Dionisio G."/>
        </authorList>
    </citation>
    <scope>NUCLEOTIDE SEQUENCE [LARGE SCALE GENOMIC DNA]</scope>
    <source>
        <strain evidence="2 3">VK10A</strain>
    </source>
</reference>
<protein>
    <submittedName>
        <fullName evidence="2">Uncharacterized protein</fullName>
    </submittedName>
</protein>
<dbReference type="EMBL" id="JBIMZQ010000026">
    <property type="protein sequence ID" value="KAL3663746.1"/>
    <property type="molecule type" value="Genomic_DNA"/>
</dbReference>
<sequence>MPAFAPGVDCVVSMAASSGSLERPKIATTAHKPHSPSPTSLHLMMARCRVARAHTRSSLARELVPFTVGSVVVCFLRIEETFARCSHPASCLHRLQWPGVNL</sequence>
<evidence type="ECO:0000313" key="2">
    <source>
        <dbReference type="EMBL" id="KAL3663746.1"/>
    </source>
</evidence>
<dbReference type="Proteomes" id="UP001632037">
    <property type="component" value="Unassembled WGS sequence"/>
</dbReference>
<dbReference type="AlphaFoldDB" id="A0ABD3FDF6"/>
<gene>
    <name evidence="2" type="ORF">V7S43_011160</name>
</gene>
<feature type="region of interest" description="Disordered" evidence="1">
    <location>
        <begin position="18"/>
        <end position="40"/>
    </location>
</feature>
<organism evidence="2 3">
    <name type="scientific">Phytophthora oleae</name>
    <dbReference type="NCBI Taxonomy" id="2107226"/>
    <lineage>
        <taxon>Eukaryota</taxon>
        <taxon>Sar</taxon>
        <taxon>Stramenopiles</taxon>
        <taxon>Oomycota</taxon>
        <taxon>Peronosporomycetes</taxon>
        <taxon>Peronosporales</taxon>
        <taxon>Peronosporaceae</taxon>
        <taxon>Phytophthora</taxon>
    </lineage>
</organism>
<proteinExistence type="predicted"/>
<accession>A0ABD3FDF6</accession>
<evidence type="ECO:0000313" key="3">
    <source>
        <dbReference type="Proteomes" id="UP001632037"/>
    </source>
</evidence>
<evidence type="ECO:0000256" key="1">
    <source>
        <dbReference type="SAM" id="MobiDB-lite"/>
    </source>
</evidence>